<gene>
    <name evidence="1" type="ORF">TDIB3V08_LOCUS4546</name>
</gene>
<proteinExistence type="predicted"/>
<evidence type="ECO:0000313" key="1">
    <source>
        <dbReference type="EMBL" id="CAD7198264.1"/>
    </source>
</evidence>
<reference evidence="1" key="1">
    <citation type="submission" date="2020-11" db="EMBL/GenBank/DDBJ databases">
        <authorList>
            <person name="Tran Van P."/>
        </authorList>
    </citation>
    <scope>NUCLEOTIDE SEQUENCE</scope>
</reference>
<accession>A0A7R8VHG2</accession>
<organism evidence="1">
    <name type="scientific">Timema douglasi</name>
    <name type="common">Walking stick</name>
    <dbReference type="NCBI Taxonomy" id="61478"/>
    <lineage>
        <taxon>Eukaryota</taxon>
        <taxon>Metazoa</taxon>
        <taxon>Ecdysozoa</taxon>
        <taxon>Arthropoda</taxon>
        <taxon>Hexapoda</taxon>
        <taxon>Insecta</taxon>
        <taxon>Pterygota</taxon>
        <taxon>Neoptera</taxon>
        <taxon>Polyneoptera</taxon>
        <taxon>Phasmatodea</taxon>
        <taxon>Timematodea</taxon>
        <taxon>Timematoidea</taxon>
        <taxon>Timematidae</taxon>
        <taxon>Timema</taxon>
    </lineage>
</organism>
<name>A0A7R8VHG2_TIMDO</name>
<dbReference type="EMBL" id="OA566086">
    <property type="protein sequence ID" value="CAD7198264.1"/>
    <property type="molecule type" value="Genomic_DNA"/>
</dbReference>
<protein>
    <submittedName>
        <fullName evidence="1">Uncharacterized protein</fullName>
    </submittedName>
</protein>
<sequence>MMIGEEKTETMAEDKPIRMSFLHYFFKLSDPCVRRLKRGKLLKESRHCESNIALSTWQSCLPPHTPAMRSCAQQSNTTSLEL</sequence>
<dbReference type="AlphaFoldDB" id="A0A7R8VHG2"/>